<evidence type="ECO:0000313" key="3">
    <source>
        <dbReference type="Proteomes" id="UP001501470"/>
    </source>
</evidence>
<organism evidence="2 3">
    <name type="scientific">Dactylosporangium maewongense</name>
    <dbReference type="NCBI Taxonomy" id="634393"/>
    <lineage>
        <taxon>Bacteria</taxon>
        <taxon>Bacillati</taxon>
        <taxon>Actinomycetota</taxon>
        <taxon>Actinomycetes</taxon>
        <taxon>Micromonosporales</taxon>
        <taxon>Micromonosporaceae</taxon>
        <taxon>Dactylosporangium</taxon>
    </lineage>
</organism>
<dbReference type="Proteomes" id="UP001501470">
    <property type="component" value="Unassembled WGS sequence"/>
</dbReference>
<evidence type="ECO:0000313" key="2">
    <source>
        <dbReference type="EMBL" id="GAA1533598.1"/>
    </source>
</evidence>
<feature type="region of interest" description="Disordered" evidence="1">
    <location>
        <begin position="1"/>
        <end position="109"/>
    </location>
</feature>
<feature type="compositionally biased region" description="Basic and acidic residues" evidence="1">
    <location>
        <begin position="52"/>
        <end position="66"/>
    </location>
</feature>
<feature type="compositionally biased region" description="Basic and acidic residues" evidence="1">
    <location>
        <begin position="84"/>
        <end position="96"/>
    </location>
</feature>
<sequence length="355" mass="38765">MGQRRRVRLLKDDPVARDDGHVGGLVPPPQLSPGLLVQPEQRLVADDDREVPDDRHVLRPGLDLHRPQRTRPGVGRLAVAAGSRRQDDADRARDSPPHAPHRSPWRDNCHMTGDDLVRAGGVFEDDALIARVNDALRGMWSRLAAVPRDDPFWSRTNHRTTWFKVHDHARACLDRDPSDAEARLALVGLAMRAGAFDGLDLLAEDATARDGAVHDLIAVTEWVWLQVGVDPGPTLERALLTVGGPALRRLSASGMRAAAAGLAFLDGASFAEAIGRDRWQLLLYALVDPPFDERARECLRDDASAVGDLMDEARWWATYRDTDVTGRLRELLVNAAPGSATSGRTAGTGGPPSPR</sequence>
<name>A0ABN2B6T5_9ACTN</name>
<proteinExistence type="predicted"/>
<dbReference type="EMBL" id="BAAAQD010000012">
    <property type="protein sequence ID" value="GAA1533598.1"/>
    <property type="molecule type" value="Genomic_DNA"/>
</dbReference>
<comment type="caution">
    <text evidence="2">The sequence shown here is derived from an EMBL/GenBank/DDBJ whole genome shotgun (WGS) entry which is preliminary data.</text>
</comment>
<reference evidence="2 3" key="1">
    <citation type="journal article" date="2019" name="Int. J. Syst. Evol. Microbiol.">
        <title>The Global Catalogue of Microorganisms (GCM) 10K type strain sequencing project: providing services to taxonomists for standard genome sequencing and annotation.</title>
        <authorList>
            <consortium name="The Broad Institute Genomics Platform"/>
            <consortium name="The Broad Institute Genome Sequencing Center for Infectious Disease"/>
            <person name="Wu L."/>
            <person name="Ma J."/>
        </authorList>
    </citation>
    <scope>NUCLEOTIDE SEQUENCE [LARGE SCALE GENOMIC DNA]</scope>
    <source>
        <strain evidence="2 3">JCM 15933</strain>
    </source>
</reference>
<evidence type="ECO:0000256" key="1">
    <source>
        <dbReference type="SAM" id="MobiDB-lite"/>
    </source>
</evidence>
<accession>A0ABN2B6T5</accession>
<feature type="compositionally biased region" description="Basic and acidic residues" evidence="1">
    <location>
        <begin position="9"/>
        <end position="21"/>
    </location>
</feature>
<gene>
    <name evidence="2" type="ORF">GCM10009827_059530</name>
</gene>
<keyword evidence="3" id="KW-1185">Reference proteome</keyword>
<protein>
    <submittedName>
        <fullName evidence="2">Uncharacterized protein</fullName>
    </submittedName>
</protein>